<protein>
    <submittedName>
        <fullName evidence="1">Uncharacterized protein</fullName>
    </submittedName>
</protein>
<dbReference type="Proteomes" id="UP000821845">
    <property type="component" value="Chromosome 1"/>
</dbReference>
<organism evidence="1 2">
    <name type="scientific">Hyalomma asiaticum</name>
    <name type="common">Tick</name>
    <dbReference type="NCBI Taxonomy" id="266040"/>
    <lineage>
        <taxon>Eukaryota</taxon>
        <taxon>Metazoa</taxon>
        <taxon>Ecdysozoa</taxon>
        <taxon>Arthropoda</taxon>
        <taxon>Chelicerata</taxon>
        <taxon>Arachnida</taxon>
        <taxon>Acari</taxon>
        <taxon>Parasitiformes</taxon>
        <taxon>Ixodida</taxon>
        <taxon>Ixodoidea</taxon>
        <taxon>Ixodidae</taxon>
        <taxon>Hyalomminae</taxon>
        <taxon>Hyalomma</taxon>
    </lineage>
</organism>
<name>A0ACB7TTT4_HYAAI</name>
<reference evidence="1" key="1">
    <citation type="submission" date="2020-05" db="EMBL/GenBank/DDBJ databases">
        <title>Large-scale comparative analyses of tick genomes elucidate their genetic diversity and vector capacities.</title>
        <authorList>
            <person name="Jia N."/>
            <person name="Wang J."/>
            <person name="Shi W."/>
            <person name="Du L."/>
            <person name="Sun Y."/>
            <person name="Zhan W."/>
            <person name="Jiang J."/>
            <person name="Wang Q."/>
            <person name="Zhang B."/>
            <person name="Ji P."/>
            <person name="Sakyi L.B."/>
            <person name="Cui X."/>
            <person name="Yuan T."/>
            <person name="Jiang B."/>
            <person name="Yang W."/>
            <person name="Lam T.T.-Y."/>
            <person name="Chang Q."/>
            <person name="Ding S."/>
            <person name="Wang X."/>
            <person name="Zhu J."/>
            <person name="Ruan X."/>
            <person name="Zhao L."/>
            <person name="Wei J."/>
            <person name="Que T."/>
            <person name="Du C."/>
            <person name="Cheng J."/>
            <person name="Dai P."/>
            <person name="Han X."/>
            <person name="Huang E."/>
            <person name="Gao Y."/>
            <person name="Liu J."/>
            <person name="Shao H."/>
            <person name="Ye R."/>
            <person name="Li L."/>
            <person name="Wei W."/>
            <person name="Wang X."/>
            <person name="Wang C."/>
            <person name="Yang T."/>
            <person name="Huo Q."/>
            <person name="Li W."/>
            <person name="Guo W."/>
            <person name="Chen H."/>
            <person name="Zhou L."/>
            <person name="Ni X."/>
            <person name="Tian J."/>
            <person name="Zhou Y."/>
            <person name="Sheng Y."/>
            <person name="Liu T."/>
            <person name="Pan Y."/>
            <person name="Xia L."/>
            <person name="Li J."/>
            <person name="Zhao F."/>
            <person name="Cao W."/>
        </authorList>
    </citation>
    <scope>NUCLEOTIDE SEQUENCE</scope>
    <source>
        <strain evidence="1">Hyas-2018</strain>
    </source>
</reference>
<proteinExistence type="predicted"/>
<accession>A0ACB7TTT4</accession>
<comment type="caution">
    <text evidence="1">The sequence shown here is derived from an EMBL/GenBank/DDBJ whole genome shotgun (WGS) entry which is preliminary data.</text>
</comment>
<keyword evidence="2" id="KW-1185">Reference proteome</keyword>
<dbReference type="EMBL" id="CM023481">
    <property type="protein sequence ID" value="KAH6948339.1"/>
    <property type="molecule type" value="Genomic_DNA"/>
</dbReference>
<evidence type="ECO:0000313" key="2">
    <source>
        <dbReference type="Proteomes" id="UP000821845"/>
    </source>
</evidence>
<sequence length="173" mass="19687">MDSRNSSNGERRVLRAPFVPPGRCTIPPLVEDPTFLQKHKQFYQRIREDQDRAISGAQSFAPENFKFSFRAALQDIWVPPHAPKRAKHDNGVRRSGTETWDLGSTRRRKLPRGKATAVKTAEGRVGNRPCLKAQRRGRQVSCGRPERRWAYFSTAIAACVAVFIEFIGFYMAP</sequence>
<gene>
    <name evidence="1" type="ORF">HPB50_023450</name>
</gene>
<evidence type="ECO:0000313" key="1">
    <source>
        <dbReference type="EMBL" id="KAH6948339.1"/>
    </source>
</evidence>